<evidence type="ECO:0000256" key="7">
    <source>
        <dbReference type="SAM" id="Phobius"/>
    </source>
</evidence>
<accession>A0A8H3EE16</accession>
<protein>
    <recommendedName>
        <fullName evidence="10">Cytochrome P450</fullName>
    </recommendedName>
</protein>
<dbReference type="GO" id="GO:0004497">
    <property type="term" value="F:monooxygenase activity"/>
    <property type="evidence" value="ECO:0007669"/>
    <property type="project" value="InterPro"/>
</dbReference>
<dbReference type="OrthoDB" id="1470350at2759"/>
<proteinExistence type="inferred from homology"/>
<keyword evidence="7" id="KW-0812">Transmembrane</keyword>
<evidence type="ECO:0000256" key="5">
    <source>
        <dbReference type="ARBA" id="ARBA00023004"/>
    </source>
</evidence>
<dbReference type="PRINTS" id="PR00463">
    <property type="entry name" value="EP450I"/>
</dbReference>
<dbReference type="Gene3D" id="1.10.630.10">
    <property type="entry name" value="Cytochrome P450"/>
    <property type="match status" value="1"/>
</dbReference>
<dbReference type="GO" id="GO:0016705">
    <property type="term" value="F:oxidoreductase activity, acting on paired donors, with incorporation or reduction of molecular oxygen"/>
    <property type="evidence" value="ECO:0007669"/>
    <property type="project" value="InterPro"/>
</dbReference>
<dbReference type="PRINTS" id="PR00385">
    <property type="entry name" value="P450"/>
</dbReference>
<evidence type="ECO:0008006" key="10">
    <source>
        <dbReference type="Google" id="ProtNLM"/>
    </source>
</evidence>
<keyword evidence="4 6" id="KW-0479">Metal-binding</keyword>
<dbReference type="Pfam" id="PF00067">
    <property type="entry name" value="p450"/>
    <property type="match status" value="1"/>
</dbReference>
<dbReference type="CDD" id="cd11058">
    <property type="entry name" value="CYP60B-like"/>
    <property type="match status" value="1"/>
</dbReference>
<dbReference type="InterPro" id="IPR050121">
    <property type="entry name" value="Cytochrome_P450_monoxygenase"/>
</dbReference>
<evidence type="ECO:0000256" key="1">
    <source>
        <dbReference type="ARBA" id="ARBA00001971"/>
    </source>
</evidence>
<dbReference type="EMBL" id="CAJPDQ010000002">
    <property type="protein sequence ID" value="CAF9905411.1"/>
    <property type="molecule type" value="Genomic_DNA"/>
</dbReference>
<dbReference type="PANTHER" id="PTHR24305">
    <property type="entry name" value="CYTOCHROME P450"/>
    <property type="match status" value="1"/>
</dbReference>
<dbReference type="GO" id="GO:0005506">
    <property type="term" value="F:iron ion binding"/>
    <property type="evidence" value="ECO:0007669"/>
    <property type="project" value="InterPro"/>
</dbReference>
<gene>
    <name evidence="8" type="ORF">GOMPHAMPRED_003166</name>
</gene>
<evidence type="ECO:0000313" key="8">
    <source>
        <dbReference type="EMBL" id="CAF9905411.1"/>
    </source>
</evidence>
<dbReference type="InterPro" id="IPR002401">
    <property type="entry name" value="Cyt_P450_E_grp-I"/>
</dbReference>
<dbReference type="InterPro" id="IPR001128">
    <property type="entry name" value="Cyt_P450"/>
</dbReference>
<comment type="caution">
    <text evidence="8">The sequence shown here is derived from an EMBL/GenBank/DDBJ whole genome shotgun (WGS) entry which is preliminary data.</text>
</comment>
<feature type="transmembrane region" description="Helical" evidence="7">
    <location>
        <begin position="6"/>
        <end position="27"/>
    </location>
</feature>
<comment type="cofactor">
    <cofactor evidence="1 6">
        <name>heme</name>
        <dbReference type="ChEBI" id="CHEBI:30413"/>
    </cofactor>
</comment>
<dbReference type="InterPro" id="IPR036396">
    <property type="entry name" value="Cyt_P450_sf"/>
</dbReference>
<organism evidence="8 9">
    <name type="scientific">Gomphillus americanus</name>
    <dbReference type="NCBI Taxonomy" id="1940652"/>
    <lineage>
        <taxon>Eukaryota</taxon>
        <taxon>Fungi</taxon>
        <taxon>Dikarya</taxon>
        <taxon>Ascomycota</taxon>
        <taxon>Pezizomycotina</taxon>
        <taxon>Lecanoromycetes</taxon>
        <taxon>OSLEUM clade</taxon>
        <taxon>Ostropomycetidae</taxon>
        <taxon>Ostropales</taxon>
        <taxon>Graphidaceae</taxon>
        <taxon>Gomphilloideae</taxon>
        <taxon>Gomphillus</taxon>
    </lineage>
</organism>
<keyword evidence="3 6" id="KW-0349">Heme</keyword>
<evidence type="ECO:0000256" key="4">
    <source>
        <dbReference type="ARBA" id="ARBA00022723"/>
    </source>
</evidence>
<dbReference type="PANTHER" id="PTHR24305:SF210">
    <property type="entry name" value="CYTOCHROME P450 MONOOXYGENASE ASQL-RELATED"/>
    <property type="match status" value="1"/>
</dbReference>
<evidence type="ECO:0000313" key="9">
    <source>
        <dbReference type="Proteomes" id="UP000664169"/>
    </source>
</evidence>
<keyword evidence="5 6" id="KW-0408">Iron</keyword>
<feature type="binding site" description="axial binding residue" evidence="6">
    <location>
        <position position="443"/>
    </location>
    <ligand>
        <name>heme</name>
        <dbReference type="ChEBI" id="CHEBI:30413"/>
    </ligand>
    <ligandPart>
        <name>Fe</name>
        <dbReference type="ChEBI" id="CHEBI:18248"/>
    </ligandPart>
</feature>
<sequence length="501" mass="55855">MFADLSLIGLLGLATIVTAAILILNALRNLFLHPLSKFPGPKPWAASRVPYIVSLLKGNLVVDHAAIHQEYGPVVRVGPNELSFTTVKAWEDIYVHRTGHVDPTKDPVWYKAPEDMPQNIVTALDSKTHSRMRKALAPSFTEGALRDQAPTIDRYASLLISRLRDTVHSSLGSKAAIIDAVDWMSFFTVDIIGDLALGESFGCLENAELHPWVKTLNNFLRGMIYAATARWYPLFETILMKMLPERVMEMQRQHTQFANEKINKRLGLDSQRKDFVTPFLEEKADMSLKEIQSNFAILIVAGADTTATALSGTLLYLVKNTSKLEKLEQEIRSKFTSAEEITVASTANLPYLGAVIDEGLRLSNPVPGGLPRVVPKGGDHYGGQFVPEGVSISVRPYAMARSEENFKDAASFIPERWLERENGPYSGDKLAASQPFGIGHSNCLGRKLAWAEMRVVIARMMFEFDIEECAPEQDWIKLKTFMITDKGRIEIRLKLRDVPAA</sequence>
<comment type="similarity">
    <text evidence="2">Belongs to the cytochrome P450 family.</text>
</comment>
<keyword evidence="7" id="KW-0472">Membrane</keyword>
<reference evidence="8" key="1">
    <citation type="submission" date="2021-03" db="EMBL/GenBank/DDBJ databases">
        <authorList>
            <person name="Tagirdzhanova G."/>
        </authorList>
    </citation>
    <scope>NUCLEOTIDE SEQUENCE</scope>
</reference>
<dbReference type="GO" id="GO:0020037">
    <property type="term" value="F:heme binding"/>
    <property type="evidence" value="ECO:0007669"/>
    <property type="project" value="InterPro"/>
</dbReference>
<dbReference type="AlphaFoldDB" id="A0A8H3EE16"/>
<keyword evidence="7" id="KW-1133">Transmembrane helix</keyword>
<evidence type="ECO:0000256" key="6">
    <source>
        <dbReference type="PIRSR" id="PIRSR602401-1"/>
    </source>
</evidence>
<keyword evidence="9" id="KW-1185">Reference proteome</keyword>
<evidence type="ECO:0000256" key="3">
    <source>
        <dbReference type="ARBA" id="ARBA00022617"/>
    </source>
</evidence>
<evidence type="ECO:0000256" key="2">
    <source>
        <dbReference type="ARBA" id="ARBA00010617"/>
    </source>
</evidence>
<dbReference type="SUPFAM" id="SSF48264">
    <property type="entry name" value="Cytochrome P450"/>
    <property type="match status" value="1"/>
</dbReference>
<dbReference type="Proteomes" id="UP000664169">
    <property type="component" value="Unassembled WGS sequence"/>
</dbReference>
<name>A0A8H3EE16_9LECA</name>